<dbReference type="Proteomes" id="UP000794436">
    <property type="component" value="Unassembled WGS sequence"/>
</dbReference>
<reference evidence="3" key="1">
    <citation type="submission" date="2019-03" db="EMBL/GenBank/DDBJ databases">
        <title>Long read genome sequence of the mycoparasitic Pythium oligandrum ATCC 38472 isolated from sugarbeet rhizosphere.</title>
        <authorList>
            <person name="Gaulin E."/>
        </authorList>
    </citation>
    <scope>NUCLEOTIDE SEQUENCE</scope>
    <source>
        <strain evidence="3">ATCC 38472_TT</strain>
    </source>
</reference>
<comment type="caution">
    <text evidence="3">The sequence shown here is derived from an EMBL/GenBank/DDBJ whole genome shotgun (WGS) entry which is preliminary data.</text>
</comment>
<keyword evidence="4" id="KW-1185">Reference proteome</keyword>
<dbReference type="InterPro" id="IPR000048">
    <property type="entry name" value="IQ_motif_EF-hand-BS"/>
</dbReference>
<dbReference type="SMART" id="SM00015">
    <property type="entry name" value="IQ"/>
    <property type="match status" value="2"/>
</dbReference>
<dbReference type="OrthoDB" id="73247at2759"/>
<sequence>MSPAKKPTLPVSQAMLFASRFPDEDHAPQPLRRVQMAKLQQNTLPPPSPALSARDNAKPAQRRRQRIAHLADSRLWGFSVQFSPTEELRDDWQAAQETETKRQAQIASEEQARLAQEQQKQQFARDRERDYAVYLYFASRYGALDAVLYCCTPFPGRIYALQVEQAAKRLQHWLRERLLALRRYWIVMLARQVTQISFDNGLALVQRAVGNQKRAAIFLTRLKWRYAAMAFRSWYTVTQRQIEVRWRFRFAQEEELRVRFQRWRERIQAICEFKHQLKHVARRKQMVAAFVQWQEWQTRQEKLRLHLQKAWLKAQRDVWAVWKSYVVGRKRAKHSAQLIQRIWRGYHGRKRCKQYRDAGSCMVRVARGWRGRVAVRRFRDTMEIAQSLERIVDLLVWQEYCSAVHEARQQAVEEELERVQRQQAILLEAEREAEARVNAELAKVVRNDMHRQVQEKLQVIQQQVDPEQISERRASLRDLERKAKQLVLQGAVKTAREDALTAFYARDEGNRPVWVTSNCCVVCLASKTHEDGYRELLGRSQLCCSHLTSALTTNTIVDHLTIIYTAILSELHQNDQAFQTTLATRLIPIPRLWQRLERATIAMH</sequence>
<evidence type="ECO:0000256" key="1">
    <source>
        <dbReference type="SAM" id="Coils"/>
    </source>
</evidence>
<dbReference type="EMBL" id="SPLM01000109">
    <property type="protein sequence ID" value="TMW59654.1"/>
    <property type="molecule type" value="Genomic_DNA"/>
</dbReference>
<evidence type="ECO:0000313" key="4">
    <source>
        <dbReference type="Proteomes" id="UP000794436"/>
    </source>
</evidence>
<feature type="coiled-coil region" evidence="1">
    <location>
        <begin position="402"/>
        <end position="436"/>
    </location>
</feature>
<keyword evidence="1" id="KW-0175">Coiled coil</keyword>
<proteinExistence type="predicted"/>
<accession>A0A8K1FG58</accession>
<dbReference type="PROSITE" id="PS50096">
    <property type="entry name" value="IQ"/>
    <property type="match status" value="1"/>
</dbReference>
<name>A0A8K1FG58_PYTOL</name>
<dbReference type="AlphaFoldDB" id="A0A8K1FG58"/>
<gene>
    <name evidence="3" type="ORF">Poli38472_004723</name>
</gene>
<feature type="region of interest" description="Disordered" evidence="2">
    <location>
        <begin position="20"/>
        <end position="65"/>
    </location>
</feature>
<organism evidence="3 4">
    <name type="scientific">Pythium oligandrum</name>
    <name type="common">Mycoparasitic fungus</name>
    <dbReference type="NCBI Taxonomy" id="41045"/>
    <lineage>
        <taxon>Eukaryota</taxon>
        <taxon>Sar</taxon>
        <taxon>Stramenopiles</taxon>
        <taxon>Oomycota</taxon>
        <taxon>Peronosporomycetes</taxon>
        <taxon>Pythiales</taxon>
        <taxon>Pythiaceae</taxon>
        <taxon>Pythium</taxon>
    </lineage>
</organism>
<evidence type="ECO:0000256" key="2">
    <source>
        <dbReference type="SAM" id="MobiDB-lite"/>
    </source>
</evidence>
<protein>
    <submittedName>
        <fullName evidence="3">Uncharacterized protein</fullName>
    </submittedName>
</protein>
<evidence type="ECO:0000313" key="3">
    <source>
        <dbReference type="EMBL" id="TMW59654.1"/>
    </source>
</evidence>